<feature type="domain" description="Metallo-beta-lactamase" evidence="1">
    <location>
        <begin position="47"/>
        <end position="261"/>
    </location>
</feature>
<dbReference type="Proteomes" id="UP000295701">
    <property type="component" value="Unassembled WGS sequence"/>
</dbReference>
<dbReference type="InterPro" id="IPR036388">
    <property type="entry name" value="WH-like_DNA-bd_sf"/>
</dbReference>
<dbReference type="Gene3D" id="1.10.10.10">
    <property type="entry name" value="Winged helix-like DNA-binding domain superfamily/Winged helix DNA-binding domain"/>
    <property type="match status" value="1"/>
</dbReference>
<dbReference type="GO" id="GO:0016787">
    <property type="term" value="F:hydrolase activity"/>
    <property type="evidence" value="ECO:0007669"/>
    <property type="project" value="UniProtKB-KW"/>
</dbReference>
<keyword evidence="2" id="KW-0378">Hydrolase</keyword>
<reference evidence="2 3" key="1">
    <citation type="submission" date="2019-03" db="EMBL/GenBank/DDBJ databases">
        <title>Primorskyibacter sp. SS33 isolated from sediments.</title>
        <authorList>
            <person name="Xunke S."/>
        </authorList>
    </citation>
    <scope>NUCLEOTIDE SEQUENCE [LARGE SCALE GENOMIC DNA]</scope>
    <source>
        <strain evidence="2 3">SS33</strain>
    </source>
</reference>
<protein>
    <submittedName>
        <fullName evidence="2">MBL fold metallo-hydrolase</fullName>
    </submittedName>
</protein>
<comment type="caution">
    <text evidence="2">The sequence shown here is derived from an EMBL/GenBank/DDBJ whole genome shotgun (WGS) entry which is preliminary data.</text>
</comment>
<dbReference type="SMART" id="SM00849">
    <property type="entry name" value="Lactamase_B"/>
    <property type="match status" value="1"/>
</dbReference>
<evidence type="ECO:0000313" key="3">
    <source>
        <dbReference type="Proteomes" id="UP000295701"/>
    </source>
</evidence>
<dbReference type="OrthoDB" id="2971563at2"/>
<dbReference type="AlphaFoldDB" id="A0A4R6AIU3"/>
<evidence type="ECO:0000259" key="1">
    <source>
        <dbReference type="SMART" id="SM00849"/>
    </source>
</evidence>
<accession>A0A4R6AIU3</accession>
<dbReference type="InterPro" id="IPR050855">
    <property type="entry name" value="NDM-1-like"/>
</dbReference>
<dbReference type="Pfam" id="PF00753">
    <property type="entry name" value="Lactamase_B"/>
    <property type="match status" value="1"/>
</dbReference>
<name>A0A4R6AIU3_9RHOB</name>
<keyword evidence="3" id="KW-1185">Reference proteome</keyword>
<organism evidence="2 3">
    <name type="scientific">Palleronia sediminis</name>
    <dbReference type="NCBI Taxonomy" id="2547833"/>
    <lineage>
        <taxon>Bacteria</taxon>
        <taxon>Pseudomonadati</taxon>
        <taxon>Pseudomonadota</taxon>
        <taxon>Alphaproteobacteria</taxon>
        <taxon>Rhodobacterales</taxon>
        <taxon>Roseobacteraceae</taxon>
        <taxon>Palleronia</taxon>
    </lineage>
</organism>
<dbReference type="EMBL" id="SNAA01000004">
    <property type="protein sequence ID" value="TDL81606.1"/>
    <property type="molecule type" value="Genomic_DNA"/>
</dbReference>
<evidence type="ECO:0000313" key="2">
    <source>
        <dbReference type="EMBL" id="TDL81606.1"/>
    </source>
</evidence>
<dbReference type="RefSeq" id="WP_133396092.1">
    <property type="nucleotide sequence ID" value="NZ_SNAA01000004.1"/>
</dbReference>
<dbReference type="Gene3D" id="3.60.15.10">
    <property type="entry name" value="Ribonuclease Z/Hydroxyacylglutathione hydrolase-like"/>
    <property type="match status" value="1"/>
</dbReference>
<dbReference type="PANTHER" id="PTHR42951">
    <property type="entry name" value="METALLO-BETA-LACTAMASE DOMAIN-CONTAINING"/>
    <property type="match status" value="1"/>
</dbReference>
<gene>
    <name evidence="2" type="ORF">E2L08_05695</name>
</gene>
<dbReference type="PANTHER" id="PTHR42951:SF17">
    <property type="entry name" value="METALLO-BETA-LACTAMASE DOMAIN-CONTAINING PROTEIN"/>
    <property type="match status" value="1"/>
</dbReference>
<dbReference type="Pfam" id="PF21221">
    <property type="entry name" value="B_lactamase-like_C"/>
    <property type="match status" value="1"/>
</dbReference>
<dbReference type="SUPFAM" id="SSF56281">
    <property type="entry name" value="Metallo-hydrolase/oxidoreductase"/>
    <property type="match status" value="1"/>
</dbReference>
<dbReference type="InterPro" id="IPR001279">
    <property type="entry name" value="Metallo-B-lactamas"/>
</dbReference>
<dbReference type="InterPro" id="IPR048933">
    <property type="entry name" value="B_lactamase-like_C"/>
</dbReference>
<sequence length="359" mass="39263">MPSDRARGPRPEPLRFLVPSPPRFGAPVEIAPGLRWLRLPLPMALDHVNCWMLDEGAGVAVVDTGLDTRRTRALWRAALDGRRVTRVLCTHHHPDHMGLAGWFAETHGAEILMPRTGWLTARRLQRDVQDRPAPETVAFWRAAGMDAAILSARLAERPFNLADVTAPLPPGHTRLRGDTRIVLGGRRWTVRMGEGHAPEHATLWDEAGGIVLGGDQMLPSISPNLSVYPSAPEADPVGDWLASCARLRGHARDGMTVLPGHGLPYRGLARRLGQMIDNHLGALDRLRAHLARPRTACACFTPLFGREIGAGAYGLALGEAVAHCQHLVHRGETRRDRDPATGAWLYRMANAGEGADLPR</sequence>
<proteinExistence type="predicted"/>
<dbReference type="InterPro" id="IPR036866">
    <property type="entry name" value="RibonucZ/Hydroxyglut_hydro"/>
</dbReference>